<gene>
    <name evidence="2" type="ORF">XAT740_LOCUS52735</name>
</gene>
<dbReference type="AlphaFoldDB" id="A0A816DQB1"/>
<evidence type="ECO:0000256" key="1">
    <source>
        <dbReference type="SAM" id="MobiDB-lite"/>
    </source>
</evidence>
<protein>
    <recommendedName>
        <fullName evidence="4">Transposase domain-containing protein</fullName>
    </recommendedName>
</protein>
<evidence type="ECO:0000313" key="2">
    <source>
        <dbReference type="EMBL" id="CAF1637579.1"/>
    </source>
</evidence>
<proteinExistence type="predicted"/>
<comment type="caution">
    <text evidence="2">The sequence shown here is derived from an EMBL/GenBank/DDBJ whole genome shotgun (WGS) entry which is preliminary data.</text>
</comment>
<evidence type="ECO:0000313" key="3">
    <source>
        <dbReference type="Proteomes" id="UP000663828"/>
    </source>
</evidence>
<dbReference type="Pfam" id="PF02992">
    <property type="entry name" value="Transposase_21"/>
    <property type="match status" value="1"/>
</dbReference>
<dbReference type="PANTHER" id="PTHR33053">
    <property type="entry name" value="PROTEIN, PUTATIVE-RELATED"/>
    <property type="match status" value="1"/>
</dbReference>
<keyword evidence="3" id="KW-1185">Reference proteome</keyword>
<accession>A0A816DQB1</accession>
<sequence>MLRFKAAASKKVKARRAQRHLHREIIDQLFRSVDISSSDDNESDHNETDEGKTESLSASLPLGVSAEKSINYKIDQFDDTQLPNEEPIEIDNSDWLFDGSRITAKDAVRRLTSFMIDFNRNKRTVIGLLRIIKGLLPTPNRLPTTWKGILKALGHVSTSHSSYLCANCLKHCRKNLHGVKSCVDEECIKRNRMLKSNEIVELTHLDIRSQIQAILTRNQPLLNRCDLYPATDVCFADHYRNQSDSMSNRVTLIVHTDGAPVVKSSKQSLWPCFASLVELPPPVRDYQKNIILMSLWTSKKKPDANVFLEETIEELKHLINRGTSIFINGYEYQITLQTQYFVSDLPAKALFCRTINFNGYSACTECCSKGEWSGLYKVVVYPFTRNNLTPRTHAEYLDAAKEAQKKSAHGKAVSIRGIKGLSTLLEVFEYPSQITFDYMHLICLGHIPSLIKRWCQRVDKSALHAIDVSLDQLLLPHNLSIPFLESIEHAEQWKAKNSRLFVLNVGVPVVTLHLPRLLASHYLLYSLSIIMLHAPKSNDETNLAEDIINYYCKTSTLVHDPSIELFSLHAHIHLAQQVRRHGGLGHTSAFGFESCIRFIQKKAHGSKNLGSQISYWIDLQSTVQAKTKVPTLSVVNEIRLDDRRLTTYRPILLEQFETNGIDLNSCTFHLRLKNFFVTYHTTIYDQPFKCRSFIVSFSDPVHKLLRYGNIIVFVRTNEQFYALIQRYRLSEKCITNYVDIPCSLHLKANELFPLVEPSDELILIPITEIRHKCVKVPFDNVFCLSEIRLDYEHD</sequence>
<organism evidence="2 3">
    <name type="scientific">Adineta ricciae</name>
    <name type="common">Rotifer</name>
    <dbReference type="NCBI Taxonomy" id="249248"/>
    <lineage>
        <taxon>Eukaryota</taxon>
        <taxon>Metazoa</taxon>
        <taxon>Spiralia</taxon>
        <taxon>Gnathifera</taxon>
        <taxon>Rotifera</taxon>
        <taxon>Eurotatoria</taxon>
        <taxon>Bdelloidea</taxon>
        <taxon>Adinetida</taxon>
        <taxon>Adinetidae</taxon>
        <taxon>Adineta</taxon>
    </lineage>
</organism>
<name>A0A816DQB1_ADIRI</name>
<feature type="region of interest" description="Disordered" evidence="1">
    <location>
        <begin position="36"/>
        <end position="58"/>
    </location>
</feature>
<dbReference type="Proteomes" id="UP000663828">
    <property type="component" value="Unassembled WGS sequence"/>
</dbReference>
<dbReference type="EMBL" id="CAJNOR010008788">
    <property type="protein sequence ID" value="CAF1637579.1"/>
    <property type="molecule type" value="Genomic_DNA"/>
</dbReference>
<reference evidence="2" key="1">
    <citation type="submission" date="2021-02" db="EMBL/GenBank/DDBJ databases">
        <authorList>
            <person name="Nowell W R."/>
        </authorList>
    </citation>
    <scope>NUCLEOTIDE SEQUENCE</scope>
</reference>
<dbReference type="PANTHER" id="PTHR33053:SF9">
    <property type="entry name" value="AGAP000105-PA"/>
    <property type="match status" value="1"/>
</dbReference>
<feature type="compositionally biased region" description="Basic and acidic residues" evidence="1">
    <location>
        <begin position="43"/>
        <end position="53"/>
    </location>
</feature>
<dbReference type="InterPro" id="IPR004242">
    <property type="entry name" value="Transposase_21"/>
</dbReference>
<evidence type="ECO:0008006" key="4">
    <source>
        <dbReference type="Google" id="ProtNLM"/>
    </source>
</evidence>